<dbReference type="Gene3D" id="3.40.50.620">
    <property type="entry name" value="HUPs"/>
    <property type="match status" value="1"/>
</dbReference>
<dbReference type="RefSeq" id="WP_373431694.1">
    <property type="nucleotide sequence ID" value="NZ_JAUSYA010000001.1"/>
</dbReference>
<proteinExistence type="inferred from homology"/>
<evidence type="ECO:0000313" key="4">
    <source>
        <dbReference type="Proteomes" id="UP001243364"/>
    </source>
</evidence>
<evidence type="ECO:0000256" key="1">
    <source>
        <dbReference type="ARBA" id="ARBA00008791"/>
    </source>
</evidence>
<dbReference type="Proteomes" id="UP001243364">
    <property type="component" value="Unassembled WGS sequence"/>
</dbReference>
<evidence type="ECO:0000259" key="2">
    <source>
        <dbReference type="Pfam" id="PF00582"/>
    </source>
</evidence>
<dbReference type="InterPro" id="IPR006016">
    <property type="entry name" value="UspA"/>
</dbReference>
<reference evidence="3 4" key="1">
    <citation type="submission" date="2023-07" db="EMBL/GenBank/DDBJ databases">
        <title>Comparative genomics of wheat-associated soil bacteria to identify genetic determinants of phenazine resistance.</title>
        <authorList>
            <person name="Mouncey N."/>
        </authorList>
    </citation>
    <scope>NUCLEOTIDE SEQUENCE [LARGE SCALE GENOMIC DNA]</scope>
    <source>
        <strain evidence="3 4">W4I19-2</strain>
    </source>
</reference>
<comment type="caution">
    <text evidence="3">The sequence shown here is derived from an EMBL/GenBank/DDBJ whole genome shotgun (WGS) entry which is preliminary data.</text>
</comment>
<keyword evidence="4" id="KW-1185">Reference proteome</keyword>
<dbReference type="EMBL" id="JAUSYA010000001">
    <property type="protein sequence ID" value="MDQ0687368.1"/>
    <property type="molecule type" value="Genomic_DNA"/>
</dbReference>
<comment type="similarity">
    <text evidence="1">Belongs to the universal stress protein A family.</text>
</comment>
<dbReference type="PRINTS" id="PR01438">
    <property type="entry name" value="UNVRSLSTRESS"/>
</dbReference>
<protein>
    <recommendedName>
        <fullName evidence="2">UspA domain-containing protein</fullName>
    </recommendedName>
</protein>
<name>A0ABU0Q9M6_STRAH</name>
<accession>A0ABU0Q9M6</accession>
<dbReference type="CDD" id="cd23659">
    <property type="entry name" value="USP_At3g01520-like"/>
    <property type="match status" value="1"/>
</dbReference>
<dbReference type="InterPro" id="IPR006015">
    <property type="entry name" value="Universal_stress_UspA"/>
</dbReference>
<sequence length="119" mass="12300">MVQELRDILGSEYADTVRAYLVHGNAVDVLLRAAEDAEAMVVGSRGRGGFARALLGSVSQNVAQHAKCPVVIVRPDASPVAGLPALPGGGAVVVLGDRCRIPDPSAAHIDGRRVEPVLA</sequence>
<dbReference type="PANTHER" id="PTHR46553:SF3">
    <property type="entry name" value="ADENINE NUCLEOTIDE ALPHA HYDROLASES-LIKE SUPERFAMILY PROTEIN"/>
    <property type="match status" value="1"/>
</dbReference>
<dbReference type="Pfam" id="PF00582">
    <property type="entry name" value="Usp"/>
    <property type="match status" value="1"/>
</dbReference>
<dbReference type="SUPFAM" id="SSF52402">
    <property type="entry name" value="Adenine nucleotide alpha hydrolases-like"/>
    <property type="match status" value="1"/>
</dbReference>
<feature type="domain" description="UspA" evidence="2">
    <location>
        <begin position="16"/>
        <end position="74"/>
    </location>
</feature>
<organism evidence="3 4">
    <name type="scientific">Streptomyces achromogenes</name>
    <dbReference type="NCBI Taxonomy" id="67255"/>
    <lineage>
        <taxon>Bacteria</taxon>
        <taxon>Bacillati</taxon>
        <taxon>Actinomycetota</taxon>
        <taxon>Actinomycetes</taxon>
        <taxon>Kitasatosporales</taxon>
        <taxon>Streptomycetaceae</taxon>
        <taxon>Streptomyces</taxon>
    </lineage>
</organism>
<gene>
    <name evidence="3" type="ORF">QFZ56_006331</name>
</gene>
<dbReference type="InterPro" id="IPR014729">
    <property type="entry name" value="Rossmann-like_a/b/a_fold"/>
</dbReference>
<evidence type="ECO:0000313" key="3">
    <source>
        <dbReference type="EMBL" id="MDQ0687368.1"/>
    </source>
</evidence>
<dbReference type="PANTHER" id="PTHR46553">
    <property type="entry name" value="ADENINE NUCLEOTIDE ALPHA HYDROLASES-LIKE SUPERFAMILY PROTEIN"/>
    <property type="match status" value="1"/>
</dbReference>